<dbReference type="EMBL" id="NCKW01015743">
    <property type="protein sequence ID" value="POM61899.1"/>
    <property type="molecule type" value="Genomic_DNA"/>
</dbReference>
<feature type="compositionally biased region" description="Acidic residues" evidence="1">
    <location>
        <begin position="71"/>
        <end position="85"/>
    </location>
</feature>
<comment type="caution">
    <text evidence="2">The sequence shown here is derived from an EMBL/GenBank/DDBJ whole genome shotgun (WGS) entry which is preliminary data.</text>
</comment>
<reference evidence="2 3" key="1">
    <citation type="journal article" date="2017" name="Genome Biol. Evol.">
        <title>Phytophthora megakarya and P. palmivora, closely related causal agents of cacao black pod rot, underwent increases in genome sizes and gene numbers by different mechanisms.</title>
        <authorList>
            <person name="Ali S.S."/>
            <person name="Shao J."/>
            <person name="Lary D.J."/>
            <person name="Kronmiller B."/>
            <person name="Shen D."/>
            <person name="Strem M.D."/>
            <person name="Amoako-Attah I."/>
            <person name="Akrofi A.Y."/>
            <person name="Begoude B.A."/>
            <person name="Ten Hoopen G.M."/>
            <person name="Coulibaly K."/>
            <person name="Kebe B.I."/>
            <person name="Melnick R.L."/>
            <person name="Guiltinan M.J."/>
            <person name="Tyler B.M."/>
            <person name="Meinhardt L.W."/>
            <person name="Bailey B.A."/>
        </authorList>
    </citation>
    <scope>NUCLEOTIDE SEQUENCE [LARGE SCALE GENOMIC DNA]</scope>
    <source>
        <strain evidence="3">sbr112.9</strain>
    </source>
</reference>
<accession>A0A2P4X8P0</accession>
<feature type="compositionally biased region" description="Polar residues" evidence="1">
    <location>
        <begin position="58"/>
        <end position="69"/>
    </location>
</feature>
<dbReference type="AlphaFoldDB" id="A0A2P4X8P0"/>
<sequence length="113" mass="12401">MEIFFGAKMDVHHIRKFGSLAYVQVPVTSGRRKHHNNAKIGYALGVVIMAVQESTASLVNEADSSSSTGLEEGEYDSQEDVDQSIEEQHDIERTRPLNGQDGHEVADDADDDG</sequence>
<feature type="compositionally biased region" description="Basic and acidic residues" evidence="1">
    <location>
        <begin position="86"/>
        <end position="106"/>
    </location>
</feature>
<proteinExistence type="predicted"/>
<feature type="region of interest" description="Disordered" evidence="1">
    <location>
        <begin position="58"/>
        <end position="113"/>
    </location>
</feature>
<protein>
    <submittedName>
        <fullName evidence="2">Copiatype Polyprotein</fullName>
    </submittedName>
</protein>
<keyword evidence="3" id="KW-1185">Reference proteome</keyword>
<evidence type="ECO:0000313" key="3">
    <source>
        <dbReference type="Proteomes" id="UP000237271"/>
    </source>
</evidence>
<dbReference type="OrthoDB" id="182417at2759"/>
<gene>
    <name evidence="2" type="ORF">PHPALM_29014</name>
</gene>
<name>A0A2P4X8P0_9STRA</name>
<organism evidence="2 3">
    <name type="scientific">Phytophthora palmivora</name>
    <dbReference type="NCBI Taxonomy" id="4796"/>
    <lineage>
        <taxon>Eukaryota</taxon>
        <taxon>Sar</taxon>
        <taxon>Stramenopiles</taxon>
        <taxon>Oomycota</taxon>
        <taxon>Peronosporomycetes</taxon>
        <taxon>Peronosporales</taxon>
        <taxon>Peronosporaceae</taxon>
        <taxon>Phytophthora</taxon>
    </lineage>
</organism>
<dbReference type="Proteomes" id="UP000237271">
    <property type="component" value="Unassembled WGS sequence"/>
</dbReference>
<evidence type="ECO:0000313" key="2">
    <source>
        <dbReference type="EMBL" id="POM61899.1"/>
    </source>
</evidence>
<evidence type="ECO:0000256" key="1">
    <source>
        <dbReference type="SAM" id="MobiDB-lite"/>
    </source>
</evidence>